<reference evidence="1 2" key="1">
    <citation type="journal article" date="2012" name="PLoS Pathog.">
        <title>Diverse lifestyles and strategies of plant pathogenesis encoded in the genomes of eighteen Dothideomycetes fungi.</title>
        <authorList>
            <person name="Ohm R.A."/>
            <person name="Feau N."/>
            <person name="Henrissat B."/>
            <person name="Schoch C.L."/>
            <person name="Horwitz B.A."/>
            <person name="Barry K.W."/>
            <person name="Condon B.J."/>
            <person name="Copeland A.C."/>
            <person name="Dhillon B."/>
            <person name="Glaser F."/>
            <person name="Hesse C.N."/>
            <person name="Kosti I."/>
            <person name="LaButti K."/>
            <person name="Lindquist E.A."/>
            <person name="Lucas S."/>
            <person name="Salamov A.A."/>
            <person name="Bradshaw R.E."/>
            <person name="Ciuffetti L."/>
            <person name="Hamelin R.C."/>
            <person name="Kema G.H.J."/>
            <person name="Lawrence C."/>
            <person name="Scott J.A."/>
            <person name="Spatafora J.W."/>
            <person name="Turgeon B.G."/>
            <person name="de Wit P.J.G.M."/>
            <person name="Zhong S."/>
            <person name="Goodwin S.B."/>
            <person name="Grigoriev I.V."/>
        </authorList>
    </citation>
    <scope>NUCLEOTIDE SEQUENCE [LARGE SCALE GENOMIC DNA]</scope>
    <source>
        <strain evidence="1 2">UAMH 10762</strain>
    </source>
</reference>
<accession>M2N9Z0</accession>
<proteinExistence type="predicted"/>
<dbReference type="AlphaFoldDB" id="M2N9Z0"/>
<dbReference type="RefSeq" id="XP_007677247.1">
    <property type="nucleotide sequence ID" value="XM_007679057.1"/>
</dbReference>
<sequence>MNCHAHPTPCTRCLPFISRPVSWRLPTSPDGPPIVAPRRQHTRKNMFLSLIRCH</sequence>
<dbReference type="KEGG" id="bcom:BAUCODRAFT_510292"/>
<name>M2N9Z0_BAUPA</name>
<organism evidence="1 2">
    <name type="scientific">Baudoinia panamericana (strain UAMH 10762)</name>
    <name type="common">Angels' share fungus</name>
    <name type="synonym">Baudoinia compniacensis (strain UAMH 10762)</name>
    <dbReference type="NCBI Taxonomy" id="717646"/>
    <lineage>
        <taxon>Eukaryota</taxon>
        <taxon>Fungi</taxon>
        <taxon>Dikarya</taxon>
        <taxon>Ascomycota</taxon>
        <taxon>Pezizomycotina</taxon>
        <taxon>Dothideomycetes</taxon>
        <taxon>Dothideomycetidae</taxon>
        <taxon>Mycosphaerellales</taxon>
        <taxon>Teratosphaeriaceae</taxon>
        <taxon>Baudoinia</taxon>
    </lineage>
</organism>
<evidence type="ECO:0000313" key="2">
    <source>
        <dbReference type="Proteomes" id="UP000011761"/>
    </source>
</evidence>
<dbReference type="Proteomes" id="UP000011761">
    <property type="component" value="Unassembled WGS sequence"/>
</dbReference>
<keyword evidence="2" id="KW-1185">Reference proteome</keyword>
<dbReference type="EMBL" id="KB445556">
    <property type="protein sequence ID" value="EMC95954.1"/>
    <property type="molecule type" value="Genomic_DNA"/>
</dbReference>
<dbReference type="HOGENOM" id="CLU_3049979_0_0_1"/>
<gene>
    <name evidence="1" type="ORF">BAUCODRAFT_510292</name>
</gene>
<protein>
    <submittedName>
        <fullName evidence="1">Uncharacterized protein</fullName>
    </submittedName>
</protein>
<evidence type="ECO:0000313" key="1">
    <source>
        <dbReference type="EMBL" id="EMC95954.1"/>
    </source>
</evidence>
<dbReference type="GeneID" id="19115038"/>